<organism evidence="1 2">
    <name type="scientific">Clostridium luticellarii</name>
    <dbReference type="NCBI Taxonomy" id="1691940"/>
    <lineage>
        <taxon>Bacteria</taxon>
        <taxon>Bacillati</taxon>
        <taxon>Bacillota</taxon>
        <taxon>Clostridia</taxon>
        <taxon>Eubacteriales</taxon>
        <taxon>Clostridiaceae</taxon>
        <taxon>Clostridium</taxon>
    </lineage>
</organism>
<dbReference type="AlphaFoldDB" id="A0A2T0BQ46"/>
<sequence length="159" mass="17882">MSRTLRSNGNIYMKARLKAANFNDKLKSREGASEILGVSPSSLLNYEKDVCKQIPTDVVVKMAEIYNAPELMNYYCCNECPIGKNTVPHLELTDIGYLAIQISVSLKNPESMIDRLMEIVQDGIISKNEKPELKSIVGKLDGFSEKVQSLKLWAQKNLR</sequence>
<dbReference type="RefSeq" id="WP_106008510.1">
    <property type="nucleotide sequence ID" value="NZ_PVXP01000009.1"/>
</dbReference>
<dbReference type="EMBL" id="PVXP01000009">
    <property type="protein sequence ID" value="PRR86006.1"/>
    <property type="molecule type" value="Genomic_DNA"/>
</dbReference>
<proteinExistence type="predicted"/>
<dbReference type="OrthoDB" id="1685177at2"/>
<protein>
    <recommendedName>
        <fullName evidence="3">HTH cro/C1-type domain-containing protein</fullName>
    </recommendedName>
</protein>
<name>A0A2T0BQ46_9CLOT</name>
<comment type="caution">
    <text evidence="1">The sequence shown here is derived from an EMBL/GenBank/DDBJ whole genome shotgun (WGS) entry which is preliminary data.</text>
</comment>
<accession>A0A2T0BQ46</accession>
<reference evidence="1 2" key="1">
    <citation type="submission" date="2018-03" db="EMBL/GenBank/DDBJ databases">
        <title>Genome sequence of Clostridium luticellarii DSM 29923.</title>
        <authorList>
            <person name="Poehlein A."/>
            <person name="Daniel R."/>
        </authorList>
    </citation>
    <scope>NUCLEOTIDE SEQUENCE [LARGE SCALE GENOMIC DNA]</scope>
    <source>
        <strain evidence="1 2">DSM 29923</strain>
    </source>
</reference>
<dbReference type="Proteomes" id="UP000237798">
    <property type="component" value="Unassembled WGS sequence"/>
</dbReference>
<evidence type="ECO:0000313" key="2">
    <source>
        <dbReference type="Proteomes" id="UP000237798"/>
    </source>
</evidence>
<evidence type="ECO:0000313" key="1">
    <source>
        <dbReference type="EMBL" id="PRR86006.1"/>
    </source>
</evidence>
<evidence type="ECO:0008006" key="3">
    <source>
        <dbReference type="Google" id="ProtNLM"/>
    </source>
</evidence>
<gene>
    <name evidence="1" type="ORF">CLLU_10340</name>
</gene>
<keyword evidence="2" id="KW-1185">Reference proteome</keyword>